<dbReference type="InterPro" id="IPR046266">
    <property type="entry name" value="DUF6299"/>
</dbReference>
<dbReference type="OrthoDB" id="3873198at2"/>
<dbReference type="RefSeq" id="WP_037930332.1">
    <property type="nucleotide sequence ID" value="NZ_JBFADL010000002.1"/>
</dbReference>
<dbReference type="eggNOG" id="ENOG50346ZU">
    <property type="taxonomic scope" value="Bacteria"/>
</dbReference>
<evidence type="ECO:0000259" key="2">
    <source>
        <dbReference type="Pfam" id="PF19816"/>
    </source>
</evidence>
<gene>
    <name evidence="3" type="ORF">BU52_08055</name>
</gene>
<accession>A0A081XWE2</accession>
<evidence type="ECO:0000313" key="4">
    <source>
        <dbReference type="Proteomes" id="UP000028341"/>
    </source>
</evidence>
<dbReference type="Pfam" id="PF19816">
    <property type="entry name" value="DUF6299"/>
    <property type="match status" value="1"/>
</dbReference>
<evidence type="ECO:0000313" key="3">
    <source>
        <dbReference type="EMBL" id="KES07865.1"/>
    </source>
</evidence>
<protein>
    <recommendedName>
        <fullName evidence="2">DUF6299 domain-containing protein</fullName>
    </recommendedName>
</protein>
<feature type="domain" description="DUF6299" evidence="2">
    <location>
        <begin position="33"/>
        <end position="144"/>
    </location>
</feature>
<feature type="chain" id="PRO_5001766974" description="DUF6299 domain-containing protein" evidence="1">
    <location>
        <begin position="24"/>
        <end position="146"/>
    </location>
</feature>
<comment type="caution">
    <text evidence="3">The sequence shown here is derived from an EMBL/GenBank/DDBJ whole genome shotgun (WGS) entry which is preliminary data.</text>
</comment>
<dbReference type="STRING" id="55952.BU52_08055"/>
<reference evidence="3 4" key="1">
    <citation type="submission" date="2014-02" db="EMBL/GenBank/DDBJ databases">
        <title>The genome announcement of Streptomyces toyocaensis NRRL15009.</title>
        <authorList>
            <person name="Hong H.-J."/>
            <person name="Kwun M.J."/>
        </authorList>
    </citation>
    <scope>NUCLEOTIDE SEQUENCE [LARGE SCALE GENOMIC DNA]</scope>
    <source>
        <strain evidence="3 4">NRRL 15009</strain>
    </source>
</reference>
<dbReference type="AlphaFoldDB" id="A0A081XWE2"/>
<keyword evidence="1" id="KW-0732">Signal</keyword>
<dbReference type="EMBL" id="JFCB01000004">
    <property type="protein sequence ID" value="KES07865.1"/>
    <property type="molecule type" value="Genomic_DNA"/>
</dbReference>
<keyword evidence="4" id="KW-1185">Reference proteome</keyword>
<evidence type="ECO:0000256" key="1">
    <source>
        <dbReference type="SAM" id="SignalP"/>
    </source>
</evidence>
<sequence>MSARPILGAAAAAALLLLGTAAAAPSAAAPADPTQTVTVDAEGRIAADGTVTLSGTYRCLSGTGPVFVGSSVSQSTPTLRYGIGGTRAVCDGEEHRWENTGRAPGDVLKAGPAHVEATVVELRPEGILLEPVFHAVGNQDVTLVLA</sequence>
<name>A0A081XWE2_STRTO</name>
<organism evidence="3 4">
    <name type="scientific">Streptomyces toyocaensis</name>
    <dbReference type="NCBI Taxonomy" id="55952"/>
    <lineage>
        <taxon>Bacteria</taxon>
        <taxon>Bacillati</taxon>
        <taxon>Actinomycetota</taxon>
        <taxon>Actinomycetes</taxon>
        <taxon>Kitasatosporales</taxon>
        <taxon>Streptomycetaceae</taxon>
        <taxon>Streptomyces</taxon>
    </lineage>
</organism>
<dbReference type="Proteomes" id="UP000028341">
    <property type="component" value="Unassembled WGS sequence"/>
</dbReference>
<proteinExistence type="predicted"/>
<feature type="signal peptide" evidence="1">
    <location>
        <begin position="1"/>
        <end position="23"/>
    </location>
</feature>